<dbReference type="RefSeq" id="WP_127765525.1">
    <property type="nucleotide sequence ID" value="NZ_SADE01000002.1"/>
</dbReference>
<gene>
    <name evidence="2" type="ORF">EOI86_12475</name>
</gene>
<evidence type="ECO:0000256" key="1">
    <source>
        <dbReference type="SAM" id="Phobius"/>
    </source>
</evidence>
<keyword evidence="1" id="KW-1133">Transmembrane helix</keyword>
<reference evidence="3" key="1">
    <citation type="submission" date="2019-01" db="EMBL/GenBank/DDBJ databases">
        <title>Gri0909 isolated from a small marine red alga.</title>
        <authorList>
            <person name="Kim J."/>
            <person name="Jeong S.E."/>
            <person name="Jeon C.O."/>
        </authorList>
    </citation>
    <scope>NUCLEOTIDE SEQUENCE [LARGE SCALE GENOMIC DNA]</scope>
    <source>
        <strain evidence="3">Gri0909</strain>
    </source>
</reference>
<protein>
    <submittedName>
        <fullName evidence="2">Uncharacterized protein</fullName>
    </submittedName>
</protein>
<proteinExistence type="predicted"/>
<name>A0A437QNP1_9PROT</name>
<dbReference type="AlphaFoldDB" id="A0A437QNP1"/>
<sequence>MNFTTIFAASCVTLSVSIVGGLYFASKVERRIEFDGASGSASARLWITTPPFTLIGVDGKRHTVTAVVSTNGKKEANRFCRYMPIVRDRLQRFAAAVRVTGIEEGQPVLRGDKASLAGDLVDAVGLRGTPRIEIFDGNYPIQRVTRKTPATCEGGRLAA</sequence>
<accession>A0A437QNP1</accession>
<comment type="caution">
    <text evidence="2">The sequence shown here is derived from an EMBL/GenBank/DDBJ whole genome shotgun (WGS) entry which is preliminary data.</text>
</comment>
<dbReference type="Proteomes" id="UP000287447">
    <property type="component" value="Unassembled WGS sequence"/>
</dbReference>
<keyword evidence="1" id="KW-0472">Membrane</keyword>
<evidence type="ECO:0000313" key="2">
    <source>
        <dbReference type="EMBL" id="RVU36049.1"/>
    </source>
</evidence>
<keyword evidence="3" id="KW-1185">Reference proteome</keyword>
<evidence type="ECO:0000313" key="3">
    <source>
        <dbReference type="Proteomes" id="UP000287447"/>
    </source>
</evidence>
<keyword evidence="1" id="KW-0812">Transmembrane</keyword>
<dbReference type="EMBL" id="SADE01000002">
    <property type="protein sequence ID" value="RVU36049.1"/>
    <property type="molecule type" value="Genomic_DNA"/>
</dbReference>
<dbReference type="OrthoDB" id="9809746at2"/>
<feature type="transmembrane region" description="Helical" evidence="1">
    <location>
        <begin position="6"/>
        <end position="25"/>
    </location>
</feature>
<organism evidence="2 3">
    <name type="scientific">Hwanghaeella grinnelliae</name>
    <dbReference type="NCBI Taxonomy" id="2500179"/>
    <lineage>
        <taxon>Bacteria</taxon>
        <taxon>Pseudomonadati</taxon>
        <taxon>Pseudomonadota</taxon>
        <taxon>Alphaproteobacteria</taxon>
        <taxon>Rhodospirillales</taxon>
        <taxon>Rhodospirillaceae</taxon>
        <taxon>Hwanghaeella</taxon>
    </lineage>
</organism>